<organism evidence="2 3">
    <name type="scientific">Seonamhaeicola sediminis</name>
    <dbReference type="NCBI Taxonomy" id="2528206"/>
    <lineage>
        <taxon>Bacteria</taxon>
        <taxon>Pseudomonadati</taxon>
        <taxon>Bacteroidota</taxon>
        <taxon>Flavobacteriia</taxon>
        <taxon>Flavobacteriales</taxon>
        <taxon>Flavobacteriaceae</taxon>
    </lineage>
</organism>
<dbReference type="Proteomes" id="UP000295814">
    <property type="component" value="Unassembled WGS sequence"/>
</dbReference>
<accession>A0A562YAQ9</accession>
<evidence type="ECO:0000313" key="2">
    <source>
        <dbReference type="EMBL" id="TWO31491.1"/>
    </source>
</evidence>
<keyword evidence="1" id="KW-1133">Transmembrane helix</keyword>
<gene>
    <name evidence="2" type="ORF">E1J38_013745</name>
</gene>
<name>A0A562YAQ9_9FLAO</name>
<reference evidence="2 3" key="1">
    <citation type="submission" date="2019-07" db="EMBL/GenBank/DDBJ databases">
        <title>Seonamhaeicola sp. W255 draft genome.</title>
        <authorList>
            <person name="Zhang X.-Y."/>
            <person name="Zhang R."/>
            <person name="Zhong Y.-L."/>
            <person name="Du Z.-J."/>
        </authorList>
    </citation>
    <scope>NUCLEOTIDE SEQUENCE [LARGE SCALE GENOMIC DNA]</scope>
    <source>
        <strain evidence="2 3">W255</strain>
    </source>
</reference>
<dbReference type="EMBL" id="SMZJ02000012">
    <property type="protein sequence ID" value="TWO31491.1"/>
    <property type="molecule type" value="Genomic_DNA"/>
</dbReference>
<protein>
    <submittedName>
        <fullName evidence="2">Uncharacterized protein</fullName>
    </submittedName>
</protein>
<keyword evidence="1" id="KW-0812">Transmembrane</keyword>
<proteinExistence type="predicted"/>
<sequence length="59" mass="6627">MNYILIVVGAIVALYANGSKEQNQYILITGIVLLMVGIYRLSRTIPSKRDKDNKLNSDE</sequence>
<keyword evidence="1" id="KW-0472">Membrane</keyword>
<dbReference type="AlphaFoldDB" id="A0A562YAQ9"/>
<keyword evidence="3" id="KW-1185">Reference proteome</keyword>
<evidence type="ECO:0000313" key="3">
    <source>
        <dbReference type="Proteomes" id="UP000295814"/>
    </source>
</evidence>
<evidence type="ECO:0000256" key="1">
    <source>
        <dbReference type="SAM" id="Phobius"/>
    </source>
</evidence>
<comment type="caution">
    <text evidence="2">The sequence shown here is derived from an EMBL/GenBank/DDBJ whole genome shotgun (WGS) entry which is preliminary data.</text>
</comment>
<dbReference type="OrthoDB" id="1449787at2"/>
<feature type="transmembrane region" description="Helical" evidence="1">
    <location>
        <begin position="26"/>
        <end position="42"/>
    </location>
</feature>